<name>A0AAD8XJQ6_GLOAC</name>
<feature type="region of interest" description="Disordered" evidence="1">
    <location>
        <begin position="181"/>
        <end position="214"/>
    </location>
</feature>
<proteinExistence type="predicted"/>
<sequence length="214" mass="22377">MDIENILPYLSTLPLFTLRGYPAYGTKYSRKAGGWDVGYPIYTACHRPSTISYGKASIRYLSLYPLTLGTGNDSQGPGLLSPGSLIPSRPSACRSTVLTSHHGAALSVSVRTLRTGAALQAPQLAPPPPASTPSSSLLGDLLFSSSAITEYSKIFLSSASSAGPQLYLTCPLTIPPTTVLSSLSPGTSGRMEDGGPVQCTKHQAPAKQPRGLPN</sequence>
<dbReference type="EMBL" id="JAHMHS010000026">
    <property type="protein sequence ID" value="KAK1727185.1"/>
    <property type="molecule type" value="Genomic_DNA"/>
</dbReference>
<gene>
    <name evidence="2" type="ORF">BDZ83DRAFT_649767</name>
</gene>
<evidence type="ECO:0000256" key="1">
    <source>
        <dbReference type="SAM" id="MobiDB-lite"/>
    </source>
</evidence>
<dbReference type="Proteomes" id="UP001244207">
    <property type="component" value="Unassembled WGS sequence"/>
</dbReference>
<organism evidence="2 3">
    <name type="scientific">Glomerella acutata</name>
    <name type="common">Colletotrichum acutatum</name>
    <dbReference type="NCBI Taxonomy" id="27357"/>
    <lineage>
        <taxon>Eukaryota</taxon>
        <taxon>Fungi</taxon>
        <taxon>Dikarya</taxon>
        <taxon>Ascomycota</taxon>
        <taxon>Pezizomycotina</taxon>
        <taxon>Sordariomycetes</taxon>
        <taxon>Hypocreomycetidae</taxon>
        <taxon>Glomerellales</taxon>
        <taxon>Glomerellaceae</taxon>
        <taxon>Colletotrichum</taxon>
        <taxon>Colletotrichum acutatum species complex</taxon>
    </lineage>
</organism>
<accession>A0AAD8XJQ6</accession>
<evidence type="ECO:0000313" key="3">
    <source>
        <dbReference type="Proteomes" id="UP001244207"/>
    </source>
</evidence>
<keyword evidence="3" id="KW-1185">Reference proteome</keyword>
<dbReference type="RefSeq" id="XP_060367240.1">
    <property type="nucleotide sequence ID" value="XM_060510310.1"/>
</dbReference>
<reference evidence="2" key="1">
    <citation type="submission" date="2021-12" db="EMBL/GenBank/DDBJ databases">
        <title>Comparative genomics, transcriptomics and evolutionary studies reveal genomic signatures of adaptation to plant cell wall in hemibiotrophic fungi.</title>
        <authorList>
            <consortium name="DOE Joint Genome Institute"/>
            <person name="Baroncelli R."/>
            <person name="Diaz J.F."/>
            <person name="Benocci T."/>
            <person name="Peng M."/>
            <person name="Battaglia E."/>
            <person name="Haridas S."/>
            <person name="Andreopoulos W."/>
            <person name="Labutti K."/>
            <person name="Pangilinan J."/>
            <person name="Floch G.L."/>
            <person name="Makela M.R."/>
            <person name="Henrissat B."/>
            <person name="Grigoriev I.V."/>
            <person name="Crouch J.A."/>
            <person name="De Vries R.P."/>
            <person name="Sukno S.A."/>
            <person name="Thon M.R."/>
        </authorList>
    </citation>
    <scope>NUCLEOTIDE SEQUENCE</scope>
    <source>
        <strain evidence="2">CBS 112980</strain>
    </source>
</reference>
<dbReference type="AlphaFoldDB" id="A0AAD8XJQ6"/>
<comment type="caution">
    <text evidence="2">The sequence shown here is derived from an EMBL/GenBank/DDBJ whole genome shotgun (WGS) entry which is preliminary data.</text>
</comment>
<dbReference type="GeneID" id="85394209"/>
<protein>
    <submittedName>
        <fullName evidence="2">Uncharacterized protein</fullName>
    </submittedName>
</protein>
<evidence type="ECO:0000313" key="2">
    <source>
        <dbReference type="EMBL" id="KAK1727185.1"/>
    </source>
</evidence>